<dbReference type="CDD" id="cd00340">
    <property type="entry name" value="GSH_Peroxidase"/>
    <property type="match status" value="1"/>
</dbReference>
<keyword evidence="7" id="KW-1185">Reference proteome</keyword>
<dbReference type="PANTHER" id="PTHR11592:SF132">
    <property type="entry name" value="GLUTATHIONE PEROXIDASE 7, CHLOROPLASTIC-RELATED"/>
    <property type="match status" value="1"/>
</dbReference>
<sequence length="452" mass="48093">MVAALVGTVFFITRITRNLDHSDLASTGEGEGLEDFMLTHDQHHDPHQFRTARERDHDHAHHLQQHDTHAHQLHDSAVDADGSIVVQTADKPAGAPPVLAPAHTVGGDAAAHAAAGGAAAAHTSSHSEAAAAATQQQHAAHPAVPAAQQAHPAVPDTAQQAAPQAQQRAAHTDQQPAAHVEHHAVAATQQQAVPAVQQPAAATPPQQQQPAQAVHEAPKVQPPKVHNQADAVVAVDAGELPEPAEEGAAAAAPAQHHAHHAHAARLDSHSPATGLYALTAVDIDGRERHLSEFAGKVTLVVNVASQCGFTDANYKGLQEAYNKYHKFGFEVLAFPSNEFGNQEPGFNADIKSFCADRYHTTFPIFSKVQVNGPSAHPVFQYLRRELPADQGGGGGVAAGKDIGWNFYKFLVGRDGKPVKLFHQQWQQAVVEHAVYEMLVDPQYVLDSGMHHG</sequence>
<evidence type="ECO:0000256" key="4">
    <source>
        <dbReference type="RuleBase" id="RU000499"/>
    </source>
</evidence>
<feature type="region of interest" description="Disordered" evidence="5">
    <location>
        <begin position="43"/>
        <end position="62"/>
    </location>
</feature>
<dbReference type="PANTHER" id="PTHR11592">
    <property type="entry name" value="GLUTATHIONE PEROXIDASE"/>
    <property type="match status" value="1"/>
</dbReference>
<dbReference type="InterPro" id="IPR000889">
    <property type="entry name" value="Glutathione_peroxidase"/>
</dbReference>
<dbReference type="SUPFAM" id="SSF52833">
    <property type="entry name" value="Thioredoxin-like"/>
    <property type="match status" value="1"/>
</dbReference>
<reference evidence="6 7" key="1">
    <citation type="submission" date="2016-10" db="EMBL/GenBank/DDBJ databases">
        <authorList>
            <person name="Cai Z."/>
        </authorList>
    </citation>
    <scope>NUCLEOTIDE SEQUENCE [LARGE SCALE GENOMIC DNA]</scope>
</reference>
<accession>A0A383VJZ9</accession>
<feature type="region of interest" description="Disordered" evidence="5">
    <location>
        <begin position="116"/>
        <end position="224"/>
    </location>
</feature>
<dbReference type="Proteomes" id="UP000256970">
    <property type="component" value="Unassembled WGS sequence"/>
</dbReference>
<keyword evidence="2 4" id="KW-0575">Peroxidase</keyword>
<evidence type="ECO:0000256" key="3">
    <source>
        <dbReference type="ARBA" id="ARBA00023002"/>
    </source>
</evidence>
<dbReference type="InterPro" id="IPR036249">
    <property type="entry name" value="Thioredoxin-like_sf"/>
</dbReference>
<name>A0A383VJZ9_TETOB</name>
<organism evidence="6 7">
    <name type="scientific">Tetradesmus obliquus</name>
    <name type="common">Green alga</name>
    <name type="synonym">Acutodesmus obliquus</name>
    <dbReference type="NCBI Taxonomy" id="3088"/>
    <lineage>
        <taxon>Eukaryota</taxon>
        <taxon>Viridiplantae</taxon>
        <taxon>Chlorophyta</taxon>
        <taxon>core chlorophytes</taxon>
        <taxon>Chlorophyceae</taxon>
        <taxon>CS clade</taxon>
        <taxon>Sphaeropleales</taxon>
        <taxon>Scenedesmaceae</taxon>
        <taxon>Tetradesmus</taxon>
    </lineage>
</organism>
<proteinExistence type="inferred from homology"/>
<feature type="region of interest" description="Disordered" evidence="5">
    <location>
        <begin position="242"/>
        <end position="267"/>
    </location>
</feature>
<evidence type="ECO:0000313" key="6">
    <source>
        <dbReference type="EMBL" id="SZX64994.1"/>
    </source>
</evidence>
<dbReference type="EMBL" id="FNXT01000524">
    <property type="protein sequence ID" value="SZX64994.1"/>
    <property type="molecule type" value="Genomic_DNA"/>
</dbReference>
<keyword evidence="3 4" id="KW-0560">Oxidoreductase</keyword>
<dbReference type="PRINTS" id="PR01011">
    <property type="entry name" value="GLUTPROXDASE"/>
</dbReference>
<feature type="compositionally biased region" description="Low complexity" evidence="5">
    <location>
        <begin position="116"/>
        <end position="178"/>
    </location>
</feature>
<evidence type="ECO:0000313" key="7">
    <source>
        <dbReference type="Proteomes" id="UP000256970"/>
    </source>
</evidence>
<comment type="similarity">
    <text evidence="1 4">Belongs to the glutathione peroxidase family.</text>
</comment>
<gene>
    <name evidence="6" type="ORF">BQ4739_LOCUS5466</name>
</gene>
<dbReference type="PROSITE" id="PS51355">
    <property type="entry name" value="GLUTATHIONE_PEROXID_3"/>
    <property type="match status" value="1"/>
</dbReference>
<dbReference type="GO" id="GO:0004601">
    <property type="term" value="F:peroxidase activity"/>
    <property type="evidence" value="ECO:0007669"/>
    <property type="project" value="UniProtKB-KW"/>
</dbReference>
<evidence type="ECO:0000256" key="5">
    <source>
        <dbReference type="SAM" id="MobiDB-lite"/>
    </source>
</evidence>
<dbReference type="Gene3D" id="3.40.30.10">
    <property type="entry name" value="Glutaredoxin"/>
    <property type="match status" value="1"/>
</dbReference>
<evidence type="ECO:0000256" key="1">
    <source>
        <dbReference type="ARBA" id="ARBA00006926"/>
    </source>
</evidence>
<dbReference type="GO" id="GO:0006979">
    <property type="term" value="P:response to oxidative stress"/>
    <property type="evidence" value="ECO:0007669"/>
    <property type="project" value="InterPro"/>
</dbReference>
<dbReference type="AlphaFoldDB" id="A0A383VJZ9"/>
<protein>
    <recommendedName>
        <fullName evidence="4">Glutathione peroxidase</fullName>
    </recommendedName>
</protein>
<evidence type="ECO:0000256" key="2">
    <source>
        <dbReference type="ARBA" id="ARBA00022559"/>
    </source>
</evidence>
<feature type="compositionally biased region" description="Low complexity" evidence="5">
    <location>
        <begin position="185"/>
        <end position="215"/>
    </location>
</feature>
<dbReference type="Pfam" id="PF00255">
    <property type="entry name" value="GSHPx"/>
    <property type="match status" value="1"/>
</dbReference>
<feature type="compositionally biased region" description="Low complexity" evidence="5">
    <location>
        <begin position="242"/>
        <end position="255"/>
    </location>
</feature>
<dbReference type="STRING" id="3088.A0A383VJZ9"/>